<dbReference type="Gene3D" id="1.20.1070.10">
    <property type="entry name" value="Rhodopsin 7-helix transmembrane proteins"/>
    <property type="match status" value="1"/>
</dbReference>
<proteinExistence type="predicted"/>
<keyword evidence="2" id="KW-0472">Membrane</keyword>
<feature type="compositionally biased region" description="Polar residues" evidence="1">
    <location>
        <begin position="510"/>
        <end position="519"/>
    </location>
</feature>
<sequence length="656" mass="71610">MTKKVSWRLPHRQLHYPLLIFASTLLFTALSFLPLASSAATASTVNPPTTTATSSYVLPSSAHASPSNDKSPSAAATASFNVTSASLAACPPPMIPNIYSLTTLGCNGSCCLPCPVSFAFYEPHKLENVYTITSIIRIVSATSSLFLSICYLILPSRRKHPHLIVLVFAILIVPWDGLGTAWLFKKEELLCVNEYEIAHMSNSWYCGLSGTLLPYLSLVILSLGSLLITNLHLLTVYRSSFIQDSLSRWMVVTFVLPLGLIIPIVVKQQVMNPGFGSICFVGPDMASAYFFLPLSIVVCVATLLHLGTITFMVKAAIVANSSSSVGNSHSQSSNGSNSKTMMTPRQRRLQTARDITHLLKQQWRPGLLALWLILIDVVYSLFYFIEAKKLLTVSPTSTWFQQWVACLADQVTESTKAGRLSLNSPTMDQFLAAGEFAQRTCASVAAPFVPNFVWAAVTDLLPAMFGIAILVIFGSKLELWQDLRERLFGRRYPDNGKIMMGDIPQDNRNKVYSQSSSPGAPNKVDLAHADSPYGSQTNLAPIARISFQKSTNNTNGDSDSKNQSPAVLEPWNPSAWITLSIDDNSLQPLPRTISPPPRTNNTHSSIEAQRIFYNSEELDAVPSSSLRSPTLSNSIASGKRGSGASSKPVYSSRSRE</sequence>
<dbReference type="PANTHER" id="PTHR31787:SF14">
    <property type="entry name" value="FRIZZLED AND SMOOTHENED-LIKE PROTEIN N-RELATED"/>
    <property type="match status" value="1"/>
</dbReference>
<dbReference type="Proteomes" id="UP000078512">
    <property type="component" value="Unassembled WGS sequence"/>
</dbReference>
<evidence type="ECO:0000256" key="2">
    <source>
        <dbReference type="SAM" id="Phobius"/>
    </source>
</evidence>
<accession>A0A197K3N8</accession>
<feature type="transmembrane region" description="Helical" evidence="2">
    <location>
        <begin position="163"/>
        <end position="184"/>
    </location>
</feature>
<evidence type="ECO:0000256" key="1">
    <source>
        <dbReference type="SAM" id="MobiDB-lite"/>
    </source>
</evidence>
<feature type="transmembrane region" description="Helical" evidence="2">
    <location>
        <begin position="452"/>
        <end position="474"/>
    </location>
</feature>
<keyword evidence="4" id="KW-1185">Reference proteome</keyword>
<keyword evidence="2" id="KW-1133">Transmembrane helix</keyword>
<feature type="transmembrane region" description="Helical" evidence="2">
    <location>
        <begin position="129"/>
        <end position="154"/>
    </location>
</feature>
<feature type="region of interest" description="Disordered" evidence="1">
    <location>
        <begin position="500"/>
        <end position="531"/>
    </location>
</feature>
<dbReference type="AlphaFoldDB" id="A0A197K3N8"/>
<protein>
    <recommendedName>
        <fullName evidence="5">G-protein coupled receptors family 2 profile 2 domain-containing protein</fullName>
    </recommendedName>
</protein>
<dbReference type="EMBL" id="KV442028">
    <property type="protein sequence ID" value="OAQ31803.1"/>
    <property type="molecule type" value="Genomic_DNA"/>
</dbReference>
<evidence type="ECO:0008006" key="5">
    <source>
        <dbReference type="Google" id="ProtNLM"/>
    </source>
</evidence>
<dbReference type="OrthoDB" id="26203at2759"/>
<reference evidence="3 4" key="1">
    <citation type="submission" date="2016-05" db="EMBL/GenBank/DDBJ databases">
        <title>Genome sequencing reveals origins of a unique bacterial endosymbiosis in the earliest lineages of terrestrial Fungi.</title>
        <authorList>
            <consortium name="DOE Joint Genome Institute"/>
            <person name="Uehling J."/>
            <person name="Gryganskyi A."/>
            <person name="Hameed K."/>
            <person name="Tschaplinski T."/>
            <person name="Misztal P."/>
            <person name="Wu S."/>
            <person name="Desiro A."/>
            <person name="Vande Pol N."/>
            <person name="Du Z.-Y."/>
            <person name="Zienkiewicz A."/>
            <person name="Zienkiewicz K."/>
            <person name="Morin E."/>
            <person name="Tisserant E."/>
            <person name="Splivallo R."/>
            <person name="Hainaut M."/>
            <person name="Henrissat B."/>
            <person name="Ohm R."/>
            <person name="Kuo A."/>
            <person name="Yan J."/>
            <person name="Lipzen A."/>
            <person name="Nolan M."/>
            <person name="Labutti K."/>
            <person name="Barry K."/>
            <person name="Goldstein A."/>
            <person name="Labbe J."/>
            <person name="Schadt C."/>
            <person name="Tuskan G."/>
            <person name="Grigoriev I."/>
            <person name="Martin F."/>
            <person name="Vilgalys R."/>
            <person name="Bonito G."/>
        </authorList>
    </citation>
    <scope>NUCLEOTIDE SEQUENCE [LARGE SCALE GENOMIC DNA]</scope>
    <source>
        <strain evidence="3 4">AG-77</strain>
    </source>
</reference>
<gene>
    <name evidence="3" type="ORF">K457DRAFT_17115</name>
</gene>
<feature type="transmembrane region" description="Helical" evidence="2">
    <location>
        <begin position="212"/>
        <end position="234"/>
    </location>
</feature>
<feature type="transmembrane region" description="Helical" evidence="2">
    <location>
        <begin position="286"/>
        <end position="306"/>
    </location>
</feature>
<dbReference type="InterPro" id="IPR050949">
    <property type="entry name" value="GPCR_Fz/Smo-like"/>
</dbReference>
<dbReference type="PANTHER" id="PTHR31787">
    <property type="entry name" value="G-PROTEIN-COUPLED RECEPTOR GPCR FAMILY PROTEIN"/>
    <property type="match status" value="1"/>
</dbReference>
<evidence type="ECO:0000313" key="4">
    <source>
        <dbReference type="Proteomes" id="UP000078512"/>
    </source>
</evidence>
<feature type="transmembrane region" description="Helical" evidence="2">
    <location>
        <begin position="246"/>
        <end position="266"/>
    </location>
</feature>
<name>A0A197K3N8_9FUNG</name>
<keyword evidence="2" id="KW-0812">Transmembrane</keyword>
<feature type="region of interest" description="Disordered" evidence="1">
    <location>
        <begin position="323"/>
        <end position="345"/>
    </location>
</feature>
<dbReference type="STRING" id="1314771.A0A197K3N8"/>
<feature type="compositionally biased region" description="Low complexity" evidence="1">
    <location>
        <begin position="622"/>
        <end position="647"/>
    </location>
</feature>
<evidence type="ECO:0000313" key="3">
    <source>
        <dbReference type="EMBL" id="OAQ31803.1"/>
    </source>
</evidence>
<organism evidence="3 4">
    <name type="scientific">Linnemannia elongata AG-77</name>
    <dbReference type="NCBI Taxonomy" id="1314771"/>
    <lineage>
        <taxon>Eukaryota</taxon>
        <taxon>Fungi</taxon>
        <taxon>Fungi incertae sedis</taxon>
        <taxon>Mucoromycota</taxon>
        <taxon>Mortierellomycotina</taxon>
        <taxon>Mortierellomycetes</taxon>
        <taxon>Mortierellales</taxon>
        <taxon>Mortierellaceae</taxon>
        <taxon>Linnemannia</taxon>
    </lineage>
</organism>
<feature type="transmembrane region" description="Helical" evidence="2">
    <location>
        <begin position="367"/>
        <end position="385"/>
    </location>
</feature>
<feature type="region of interest" description="Disordered" evidence="1">
    <location>
        <begin position="619"/>
        <end position="656"/>
    </location>
</feature>
<feature type="compositionally biased region" description="Low complexity" evidence="1">
    <location>
        <begin position="323"/>
        <end position="338"/>
    </location>
</feature>